<evidence type="ECO:0000259" key="1">
    <source>
        <dbReference type="Pfam" id="PF06985"/>
    </source>
</evidence>
<dbReference type="PANTHER" id="PTHR24148:SF64">
    <property type="entry name" value="HETEROKARYON INCOMPATIBILITY DOMAIN-CONTAINING PROTEIN"/>
    <property type="match status" value="1"/>
</dbReference>
<organism evidence="2 3">
    <name type="scientific">Cladonia borealis</name>
    <dbReference type="NCBI Taxonomy" id="184061"/>
    <lineage>
        <taxon>Eukaryota</taxon>
        <taxon>Fungi</taxon>
        <taxon>Dikarya</taxon>
        <taxon>Ascomycota</taxon>
        <taxon>Pezizomycotina</taxon>
        <taxon>Lecanoromycetes</taxon>
        <taxon>OSLEUM clade</taxon>
        <taxon>Lecanoromycetidae</taxon>
        <taxon>Lecanorales</taxon>
        <taxon>Lecanorineae</taxon>
        <taxon>Cladoniaceae</taxon>
        <taxon>Cladonia</taxon>
    </lineage>
</organism>
<sequence>MAPGLYRSLDPQKREIRVLTILTCGDHIPAVPPTQPVTGDDDSSTNAADIHCVLQTVSLDDEPSYTALSYNWGTDAPSTAVLINSKPVFVRRNLATALRHLQQKDRSLNIWVDAICINQNDNKEKSHQVQMMTKIYERSIGVLVWLGPAADESDAAMEKLKDIGEKAIDAGMQDFRATDMPNWFNPDLDERLQRLKTSLDGLAEREGLEIFHPALIPLSKRIYWTRVWVLQEFSIHKLVIIQCGSKKLDVTTFGTAFNFFAFARWTLSSRFKLEDYRDPKSKLRSVSGNENSPSGAPNQLFAARRRYYSETGERETLFSLLERTCIGDNFALLALHATDPRDKIYGLLSLTTDSEQLGILPDYEKSVIEVYTDTSRALIAVGETSILSWCQQSERLEGLPSWVPNFSSDIPPAYGANRRTRSLFCASSNTKFPGLSLSLPDDPHSIGLSGVKVGIITDLGSVWTPELDSTWSWKDATRLIHEVEAFCKHSPLFTSPEQALNASVRIPCADQQYYGNTRRRASSPIRSQYDKIRSMGEVGSDHDAILYRHAMTFQRDRRPFLSNSGHVGLAPARAEPGDCICIIFGSPVPYILRASIEGKYVLVGEAYVYGIMDGECLNHDQAPLTFFIH</sequence>
<evidence type="ECO:0000313" key="3">
    <source>
        <dbReference type="Proteomes" id="UP001166286"/>
    </source>
</evidence>
<dbReference type="EMBL" id="JAFEKC020000017">
    <property type="protein sequence ID" value="KAK0509868.1"/>
    <property type="molecule type" value="Genomic_DNA"/>
</dbReference>
<keyword evidence="3" id="KW-1185">Reference proteome</keyword>
<protein>
    <recommendedName>
        <fullName evidence="1">Heterokaryon incompatibility domain-containing protein</fullName>
    </recommendedName>
</protein>
<dbReference type="InterPro" id="IPR010730">
    <property type="entry name" value="HET"/>
</dbReference>
<comment type="caution">
    <text evidence="2">The sequence shown here is derived from an EMBL/GenBank/DDBJ whole genome shotgun (WGS) entry which is preliminary data.</text>
</comment>
<feature type="domain" description="Heterokaryon incompatibility" evidence="1">
    <location>
        <begin position="65"/>
        <end position="232"/>
    </location>
</feature>
<name>A0AA39QVD1_9LECA</name>
<accession>A0AA39QVD1</accession>
<dbReference type="InterPro" id="IPR052895">
    <property type="entry name" value="HetReg/Transcr_Mod"/>
</dbReference>
<dbReference type="PANTHER" id="PTHR24148">
    <property type="entry name" value="ANKYRIN REPEAT DOMAIN-CONTAINING PROTEIN 39 HOMOLOG-RELATED"/>
    <property type="match status" value="1"/>
</dbReference>
<dbReference type="Pfam" id="PF26639">
    <property type="entry name" value="Het-6_barrel"/>
    <property type="match status" value="1"/>
</dbReference>
<reference evidence="2" key="1">
    <citation type="submission" date="2023-03" db="EMBL/GenBank/DDBJ databases">
        <title>Complete genome of Cladonia borealis.</title>
        <authorList>
            <person name="Park H."/>
        </authorList>
    </citation>
    <scope>NUCLEOTIDE SEQUENCE</scope>
    <source>
        <strain evidence="2">ANT050790</strain>
    </source>
</reference>
<dbReference type="Pfam" id="PF06985">
    <property type="entry name" value="HET"/>
    <property type="match status" value="1"/>
</dbReference>
<evidence type="ECO:0000313" key="2">
    <source>
        <dbReference type="EMBL" id="KAK0509868.1"/>
    </source>
</evidence>
<gene>
    <name evidence="2" type="ORF">JMJ35_007262</name>
</gene>
<dbReference type="AlphaFoldDB" id="A0AA39QVD1"/>
<proteinExistence type="predicted"/>
<dbReference type="Proteomes" id="UP001166286">
    <property type="component" value="Unassembled WGS sequence"/>
</dbReference>